<accession>A0A9P4U2T3</accession>
<dbReference type="Proteomes" id="UP000800235">
    <property type="component" value="Unassembled WGS sequence"/>
</dbReference>
<evidence type="ECO:0000256" key="1">
    <source>
        <dbReference type="ARBA" id="ARBA00022801"/>
    </source>
</evidence>
<gene>
    <name evidence="4" type="ORF">EJ08DRAFT_691984</name>
</gene>
<dbReference type="EMBL" id="MU007011">
    <property type="protein sequence ID" value="KAF2436099.1"/>
    <property type="molecule type" value="Genomic_DNA"/>
</dbReference>
<feature type="compositionally biased region" description="Low complexity" evidence="3">
    <location>
        <begin position="205"/>
        <end position="223"/>
    </location>
</feature>
<feature type="region of interest" description="Disordered" evidence="3">
    <location>
        <begin position="194"/>
        <end position="246"/>
    </location>
</feature>
<dbReference type="AlphaFoldDB" id="A0A9P4U2T3"/>
<dbReference type="PANTHER" id="PTHR33630">
    <property type="entry name" value="CUTINASE RV1984C-RELATED-RELATED"/>
    <property type="match status" value="1"/>
</dbReference>
<proteinExistence type="predicted"/>
<dbReference type="Pfam" id="PF01083">
    <property type="entry name" value="Cutinase"/>
    <property type="match status" value="1"/>
</dbReference>
<keyword evidence="5" id="KW-1185">Reference proteome</keyword>
<dbReference type="OrthoDB" id="3225429at2759"/>
<sequence length="246" mass="24978">MPKLGTSPVPFGPKPAGCSNFELLIARGTSEPGPFGVIVGDPLVRAVSALIPGTRGYAVQYPADATATSVSTGSNDTVARLAAQDLACPQQKFALVGYSQGAGVMRRATPSIPPGMQQSKILAMAMFGDPGLKRNSQFPATLQAKLLENCAVGDPVCTQGSDFNPHLTYNSRGTTYMQDSAKFIAAAFKGTPMPASPIAPKPGQAAPTGTPKAGAPPKAAPSKAPAPPAAVPVAVPPKGPTLGTLF</sequence>
<name>A0A9P4U2T3_9PEZI</name>
<evidence type="ECO:0000256" key="2">
    <source>
        <dbReference type="ARBA" id="ARBA00023157"/>
    </source>
</evidence>
<dbReference type="SMART" id="SM01110">
    <property type="entry name" value="Cutinase"/>
    <property type="match status" value="1"/>
</dbReference>
<organism evidence="4 5">
    <name type="scientific">Tothia fuscella</name>
    <dbReference type="NCBI Taxonomy" id="1048955"/>
    <lineage>
        <taxon>Eukaryota</taxon>
        <taxon>Fungi</taxon>
        <taxon>Dikarya</taxon>
        <taxon>Ascomycota</taxon>
        <taxon>Pezizomycotina</taxon>
        <taxon>Dothideomycetes</taxon>
        <taxon>Pleosporomycetidae</taxon>
        <taxon>Venturiales</taxon>
        <taxon>Cylindrosympodiaceae</taxon>
        <taxon>Tothia</taxon>
    </lineage>
</organism>
<dbReference type="PANTHER" id="PTHR33630:SF9">
    <property type="entry name" value="CUTINASE 4"/>
    <property type="match status" value="1"/>
</dbReference>
<comment type="caution">
    <text evidence="4">The sequence shown here is derived from an EMBL/GenBank/DDBJ whole genome shotgun (WGS) entry which is preliminary data.</text>
</comment>
<protein>
    <submittedName>
        <fullName evidence="4">Alpha/beta-hydrolase</fullName>
    </submittedName>
</protein>
<evidence type="ECO:0000313" key="5">
    <source>
        <dbReference type="Proteomes" id="UP000800235"/>
    </source>
</evidence>
<reference evidence="4" key="1">
    <citation type="journal article" date="2020" name="Stud. Mycol.">
        <title>101 Dothideomycetes genomes: a test case for predicting lifestyles and emergence of pathogens.</title>
        <authorList>
            <person name="Haridas S."/>
            <person name="Albert R."/>
            <person name="Binder M."/>
            <person name="Bloem J."/>
            <person name="Labutti K."/>
            <person name="Salamov A."/>
            <person name="Andreopoulos B."/>
            <person name="Baker S."/>
            <person name="Barry K."/>
            <person name="Bills G."/>
            <person name="Bluhm B."/>
            <person name="Cannon C."/>
            <person name="Castanera R."/>
            <person name="Culley D."/>
            <person name="Daum C."/>
            <person name="Ezra D."/>
            <person name="Gonzalez J."/>
            <person name="Henrissat B."/>
            <person name="Kuo A."/>
            <person name="Liang C."/>
            <person name="Lipzen A."/>
            <person name="Lutzoni F."/>
            <person name="Magnuson J."/>
            <person name="Mondo S."/>
            <person name="Nolan M."/>
            <person name="Ohm R."/>
            <person name="Pangilinan J."/>
            <person name="Park H.-J."/>
            <person name="Ramirez L."/>
            <person name="Alfaro M."/>
            <person name="Sun H."/>
            <person name="Tritt A."/>
            <person name="Yoshinaga Y."/>
            <person name="Zwiers L.-H."/>
            <person name="Turgeon B."/>
            <person name="Goodwin S."/>
            <person name="Spatafora J."/>
            <person name="Crous P."/>
            <person name="Grigoriev I."/>
        </authorList>
    </citation>
    <scope>NUCLEOTIDE SEQUENCE</scope>
    <source>
        <strain evidence="4">CBS 130266</strain>
    </source>
</reference>
<feature type="compositionally biased region" description="Pro residues" evidence="3">
    <location>
        <begin position="224"/>
        <end position="239"/>
    </location>
</feature>
<dbReference type="InterPro" id="IPR000675">
    <property type="entry name" value="Cutinase/axe"/>
</dbReference>
<keyword evidence="1" id="KW-0378">Hydrolase</keyword>
<evidence type="ECO:0000313" key="4">
    <source>
        <dbReference type="EMBL" id="KAF2436099.1"/>
    </source>
</evidence>
<dbReference type="Gene3D" id="3.40.50.1820">
    <property type="entry name" value="alpha/beta hydrolase"/>
    <property type="match status" value="1"/>
</dbReference>
<evidence type="ECO:0000256" key="3">
    <source>
        <dbReference type="SAM" id="MobiDB-lite"/>
    </source>
</evidence>
<dbReference type="GO" id="GO:0052689">
    <property type="term" value="F:carboxylic ester hydrolase activity"/>
    <property type="evidence" value="ECO:0007669"/>
    <property type="project" value="UniProtKB-ARBA"/>
</dbReference>
<dbReference type="InterPro" id="IPR029058">
    <property type="entry name" value="AB_hydrolase_fold"/>
</dbReference>
<dbReference type="SUPFAM" id="SSF53474">
    <property type="entry name" value="alpha/beta-Hydrolases"/>
    <property type="match status" value="1"/>
</dbReference>
<keyword evidence="2" id="KW-1015">Disulfide bond</keyword>